<dbReference type="SUPFAM" id="SSF50104">
    <property type="entry name" value="Translation proteins SH3-like domain"/>
    <property type="match status" value="1"/>
</dbReference>
<keyword evidence="2" id="KW-0687">Ribonucleoprotein</keyword>
<evidence type="ECO:0000256" key="1">
    <source>
        <dbReference type="ARBA" id="ARBA00022980"/>
    </source>
</evidence>
<reference evidence="3 4" key="1">
    <citation type="journal article" date="2014" name="Genome Announc.">
        <title>Draft Genome Sequence of Fervidicella metallireducens Strain AeBT, an Iron-Reducing Thermoanaerobe from the Great Artesian Basin.</title>
        <authorList>
            <person name="Patel B.K."/>
        </authorList>
    </citation>
    <scope>NUCLEOTIDE SEQUENCE [LARGE SCALE GENOMIC DNA]</scope>
    <source>
        <strain evidence="3 4">AeB</strain>
    </source>
</reference>
<dbReference type="GO" id="GO:1990904">
    <property type="term" value="C:ribonucleoprotein complex"/>
    <property type="evidence" value="ECO:0007669"/>
    <property type="project" value="UniProtKB-KW"/>
</dbReference>
<proteinExistence type="predicted"/>
<evidence type="ECO:0000256" key="2">
    <source>
        <dbReference type="ARBA" id="ARBA00023274"/>
    </source>
</evidence>
<protein>
    <submittedName>
        <fullName evidence="3">Ribosomal protein L14E (/ type)</fullName>
    </submittedName>
</protein>
<dbReference type="AlphaFoldDB" id="A0A017RST5"/>
<dbReference type="InterPro" id="IPR041985">
    <property type="entry name" value="Ribosomal_eL14_KOW"/>
</dbReference>
<organism evidence="3 4">
    <name type="scientific">Fervidicella metallireducens AeB</name>
    <dbReference type="NCBI Taxonomy" id="1403537"/>
    <lineage>
        <taxon>Bacteria</taxon>
        <taxon>Bacillati</taxon>
        <taxon>Bacillota</taxon>
        <taxon>Clostridia</taxon>
        <taxon>Eubacteriales</taxon>
        <taxon>Clostridiaceae</taxon>
        <taxon>Fervidicella</taxon>
    </lineage>
</organism>
<dbReference type="OrthoDB" id="1683515at2"/>
<dbReference type="Proteomes" id="UP000019681">
    <property type="component" value="Unassembled WGS sequence"/>
</dbReference>
<dbReference type="GO" id="GO:0005840">
    <property type="term" value="C:ribosome"/>
    <property type="evidence" value="ECO:0007669"/>
    <property type="project" value="UniProtKB-KW"/>
</dbReference>
<dbReference type="EMBL" id="AZQP01000041">
    <property type="protein sequence ID" value="EYE87717.1"/>
    <property type="molecule type" value="Genomic_DNA"/>
</dbReference>
<sequence>MEGITLGQIVHSKAGRDKDRYFIVVGIVDNDYVLIADGDLRKIDNPKKKKIKHLVFHKKIAENISASLKEKKHITDADLRKSLTSMDLL</sequence>
<dbReference type="CDD" id="cd06088">
    <property type="entry name" value="KOW_RPL14"/>
    <property type="match status" value="1"/>
</dbReference>
<name>A0A017RST5_9CLOT</name>
<dbReference type="InterPro" id="IPR008991">
    <property type="entry name" value="Translation_prot_SH3-like_sf"/>
</dbReference>
<keyword evidence="1 3" id="KW-0689">Ribosomal protein</keyword>
<accession>A0A017RST5</accession>
<gene>
    <name evidence="3" type="ORF">Q428_11860</name>
</gene>
<dbReference type="STRING" id="1403537.Q428_11860"/>
<comment type="caution">
    <text evidence="3">The sequence shown here is derived from an EMBL/GenBank/DDBJ whole genome shotgun (WGS) entry which is preliminary data.</text>
</comment>
<evidence type="ECO:0000313" key="3">
    <source>
        <dbReference type="EMBL" id="EYE87717.1"/>
    </source>
</evidence>
<dbReference type="Gene3D" id="2.30.30.30">
    <property type="match status" value="1"/>
</dbReference>
<dbReference type="RefSeq" id="WP_035381017.1">
    <property type="nucleotide sequence ID" value="NZ_AZQP01000041.1"/>
</dbReference>
<dbReference type="InterPro" id="IPR014722">
    <property type="entry name" value="Rib_uL2_dom2"/>
</dbReference>
<keyword evidence="4" id="KW-1185">Reference proteome</keyword>
<evidence type="ECO:0000313" key="4">
    <source>
        <dbReference type="Proteomes" id="UP000019681"/>
    </source>
</evidence>